<evidence type="ECO:0000256" key="2">
    <source>
        <dbReference type="ARBA" id="ARBA00006076"/>
    </source>
</evidence>
<feature type="region of interest" description="Disordered" evidence="4">
    <location>
        <begin position="113"/>
        <end position="214"/>
    </location>
</feature>
<dbReference type="GO" id="GO:0045292">
    <property type="term" value="P:mRNA cis splicing, via spliceosome"/>
    <property type="evidence" value="ECO:0007669"/>
    <property type="project" value="TreeGrafter"/>
</dbReference>
<evidence type="ECO:0000313" key="6">
    <source>
        <dbReference type="Proteomes" id="UP000605970"/>
    </source>
</evidence>
<evidence type="ECO:0000256" key="1">
    <source>
        <dbReference type="ARBA" id="ARBA00004123"/>
    </source>
</evidence>
<accession>A0A8S9ZAV9</accession>
<dbReference type="GO" id="GO:0046540">
    <property type="term" value="C:U4/U6 x U5 tri-snRNP complex"/>
    <property type="evidence" value="ECO:0007669"/>
    <property type="project" value="TreeGrafter"/>
</dbReference>
<evidence type="ECO:0000313" key="5">
    <source>
        <dbReference type="EMBL" id="KAF7626084.1"/>
    </source>
</evidence>
<dbReference type="InterPro" id="IPR005011">
    <property type="entry name" value="SNU66/SART1"/>
</dbReference>
<feature type="compositionally biased region" description="Basic and acidic residues" evidence="4">
    <location>
        <begin position="168"/>
        <end position="178"/>
    </location>
</feature>
<keyword evidence="3" id="KW-0539">Nucleus</keyword>
<gene>
    <name evidence="5" type="ORF">Mgra_00009722</name>
</gene>
<protein>
    <submittedName>
        <fullName evidence="5">Uncharacterized protein</fullName>
    </submittedName>
</protein>
<sequence length="311" mass="36538">MLENERHKLNVERRKKKATHYQAYEEEEIDEFGQIKRKEILDKYDEGLDGEAKKKEKFRLDETGHYDLDKEAKEAEAKRRLMMVNKKFESLGETKYTLAKEFYTEEEVIQFRRTKKKKTKNTRKKASTLELQPLEETQEEKKIREEKLAARKSQQTNGGFMEEGELFDENKKETKQLKDSIAMPPPDQTKWKKPKTNVNREEEDEDEEEFPHVSNVVSIQIDDDAEEELNSILAKARLLKNSEKIIKKEINYFASDSSEEDNEEENKINSNSIIFDATSEKYKSIGGGSYGGVELVKKLSKLKMMNQTEKW</sequence>
<comment type="similarity">
    <text evidence="2">Belongs to the SNU66/SART1 family.</text>
</comment>
<proteinExistence type="inferred from homology"/>
<evidence type="ECO:0000256" key="4">
    <source>
        <dbReference type="SAM" id="MobiDB-lite"/>
    </source>
</evidence>
<dbReference type="EMBL" id="JABEBT010000179">
    <property type="protein sequence ID" value="KAF7626084.1"/>
    <property type="molecule type" value="Genomic_DNA"/>
</dbReference>
<evidence type="ECO:0000256" key="3">
    <source>
        <dbReference type="ARBA" id="ARBA00023242"/>
    </source>
</evidence>
<reference evidence="5" key="1">
    <citation type="journal article" date="2020" name="Ecol. Evol.">
        <title>Genome structure and content of the rice root-knot nematode (Meloidogyne graminicola).</title>
        <authorList>
            <person name="Phan N.T."/>
            <person name="Danchin E.G.J."/>
            <person name="Klopp C."/>
            <person name="Perfus-Barbeoch L."/>
            <person name="Kozlowski D.K."/>
            <person name="Koutsovoulos G.D."/>
            <person name="Lopez-Roques C."/>
            <person name="Bouchez O."/>
            <person name="Zahm M."/>
            <person name="Besnard G."/>
            <person name="Bellafiore S."/>
        </authorList>
    </citation>
    <scope>NUCLEOTIDE SEQUENCE</scope>
    <source>
        <strain evidence="5">VN-18</strain>
    </source>
</reference>
<dbReference type="Pfam" id="PF03343">
    <property type="entry name" value="SART-1"/>
    <property type="match status" value="1"/>
</dbReference>
<keyword evidence="6" id="KW-1185">Reference proteome</keyword>
<dbReference type="AlphaFoldDB" id="A0A8S9ZAV9"/>
<dbReference type="Proteomes" id="UP000605970">
    <property type="component" value="Unassembled WGS sequence"/>
</dbReference>
<dbReference type="PANTHER" id="PTHR14152:SF5">
    <property type="entry name" value="U4_U6.U5 TRI-SNRNP-ASSOCIATED PROTEIN 1"/>
    <property type="match status" value="1"/>
</dbReference>
<comment type="subcellular location">
    <subcellularLocation>
        <location evidence="1">Nucleus</location>
    </subcellularLocation>
</comment>
<name>A0A8S9ZAV9_9BILA</name>
<dbReference type="GO" id="GO:0000481">
    <property type="term" value="P:maturation of 5S rRNA"/>
    <property type="evidence" value="ECO:0007669"/>
    <property type="project" value="TreeGrafter"/>
</dbReference>
<feature type="compositionally biased region" description="Basic residues" evidence="4">
    <location>
        <begin position="113"/>
        <end position="126"/>
    </location>
</feature>
<feature type="compositionally biased region" description="Basic and acidic residues" evidence="4">
    <location>
        <begin position="139"/>
        <end position="149"/>
    </location>
</feature>
<comment type="caution">
    <text evidence="5">The sequence shown here is derived from an EMBL/GenBank/DDBJ whole genome shotgun (WGS) entry which is preliminary data.</text>
</comment>
<dbReference type="OrthoDB" id="5583at2759"/>
<dbReference type="PANTHER" id="PTHR14152">
    <property type="entry name" value="SQUAMOUS CELL CARCINOMA ANTIGEN RECOGNISED BY CYTOTOXIC T LYMPHOCYTES"/>
    <property type="match status" value="1"/>
</dbReference>
<organism evidence="5 6">
    <name type="scientific">Meloidogyne graminicola</name>
    <dbReference type="NCBI Taxonomy" id="189291"/>
    <lineage>
        <taxon>Eukaryota</taxon>
        <taxon>Metazoa</taxon>
        <taxon>Ecdysozoa</taxon>
        <taxon>Nematoda</taxon>
        <taxon>Chromadorea</taxon>
        <taxon>Rhabditida</taxon>
        <taxon>Tylenchina</taxon>
        <taxon>Tylenchomorpha</taxon>
        <taxon>Tylenchoidea</taxon>
        <taxon>Meloidogynidae</taxon>
        <taxon>Meloidogyninae</taxon>
        <taxon>Meloidogyne</taxon>
    </lineage>
</organism>